<dbReference type="PROSITE" id="PS51257">
    <property type="entry name" value="PROKAR_LIPOPROTEIN"/>
    <property type="match status" value="1"/>
</dbReference>
<dbReference type="EMBL" id="BK015006">
    <property type="protein sequence ID" value="DAD86686.1"/>
    <property type="molecule type" value="Genomic_DNA"/>
</dbReference>
<name>A0A8S5MWG4_9CAUD</name>
<organism evidence="1">
    <name type="scientific">Myoviridae sp. ct3wi9</name>
    <dbReference type="NCBI Taxonomy" id="2826610"/>
    <lineage>
        <taxon>Viruses</taxon>
        <taxon>Duplodnaviria</taxon>
        <taxon>Heunggongvirae</taxon>
        <taxon>Uroviricota</taxon>
        <taxon>Caudoviricetes</taxon>
    </lineage>
</organism>
<evidence type="ECO:0000313" key="1">
    <source>
        <dbReference type="EMBL" id="DAD86686.1"/>
    </source>
</evidence>
<accession>A0A8S5MWG4</accession>
<protein>
    <submittedName>
        <fullName evidence="1">Uncharacterized protein</fullName>
    </submittedName>
</protein>
<sequence length="30" mass="3480">MFRLFFLILGMWVMSCAVVSTEVALIAHFF</sequence>
<reference evidence="1" key="1">
    <citation type="journal article" date="2021" name="Proc. Natl. Acad. Sci. U.S.A.">
        <title>A Catalog of Tens of Thousands of Viruses from Human Metagenomes Reveals Hidden Associations with Chronic Diseases.</title>
        <authorList>
            <person name="Tisza M.J."/>
            <person name="Buck C.B."/>
        </authorList>
    </citation>
    <scope>NUCLEOTIDE SEQUENCE</scope>
    <source>
        <strain evidence="1">Ct3wi9</strain>
    </source>
</reference>
<proteinExistence type="predicted"/>